<keyword evidence="4" id="KW-0997">Cell inner membrane</keyword>
<dbReference type="PROSITE" id="PS50928">
    <property type="entry name" value="ABC_TM1"/>
    <property type="match status" value="1"/>
</dbReference>
<protein>
    <submittedName>
        <fullName evidence="10">Putative spermidine/putrescine transport system permease protein</fullName>
    </submittedName>
</protein>
<gene>
    <name evidence="10" type="ORF">FHX44_118035</name>
</gene>
<feature type="domain" description="ABC transmembrane type-1" evidence="9">
    <location>
        <begin position="61"/>
        <end position="249"/>
    </location>
</feature>
<evidence type="ECO:0000256" key="4">
    <source>
        <dbReference type="ARBA" id="ARBA00022519"/>
    </source>
</evidence>
<evidence type="ECO:0000256" key="7">
    <source>
        <dbReference type="ARBA" id="ARBA00023136"/>
    </source>
</evidence>
<keyword evidence="5 8" id="KW-0812">Transmembrane</keyword>
<keyword evidence="3" id="KW-1003">Cell membrane</keyword>
<dbReference type="InterPro" id="IPR035906">
    <property type="entry name" value="MetI-like_sf"/>
</dbReference>
<comment type="similarity">
    <text evidence="8">Belongs to the binding-protein-dependent transport system permease family.</text>
</comment>
<accession>A0A561T4P7</accession>
<name>A0A561T4P7_9PSEU</name>
<evidence type="ECO:0000256" key="8">
    <source>
        <dbReference type="RuleBase" id="RU363032"/>
    </source>
</evidence>
<sequence>MRRAPYLSIAVWAVAGFLTVPTLFLVPMSLSGGSTFQFPPPSWSLQWYRNLVEAPEWREAVLVSLQVAAFSTPLAVVIGTCAAFGLMRLGERLRIAGAAALSAPLVIPNILVALALYGTFLRLGLSGTLLGLVLGQTALAIPFVLIAVLARLQGYDRSLTTAALSLGASPATAFRTVTFPLILPGIVAGAVFAFVASFDELVIALLLQGPGNVTLPVQMFNAVVEAADPTISAASTVLVVVVSAVVLVVQIGWTRRSEQRSGSGA</sequence>
<dbReference type="EMBL" id="VIWU01000001">
    <property type="protein sequence ID" value="TWF82090.1"/>
    <property type="molecule type" value="Genomic_DNA"/>
</dbReference>
<reference evidence="10 11" key="1">
    <citation type="submission" date="2019-06" db="EMBL/GenBank/DDBJ databases">
        <title>Sequencing the genomes of 1000 actinobacteria strains.</title>
        <authorList>
            <person name="Klenk H.-P."/>
        </authorList>
    </citation>
    <scope>NUCLEOTIDE SEQUENCE [LARGE SCALE GENOMIC DNA]</scope>
    <source>
        <strain evidence="10 11">DSM 45671</strain>
    </source>
</reference>
<dbReference type="GO" id="GO:0005886">
    <property type="term" value="C:plasma membrane"/>
    <property type="evidence" value="ECO:0007669"/>
    <property type="project" value="UniProtKB-SubCell"/>
</dbReference>
<feature type="transmembrane region" description="Helical" evidence="8">
    <location>
        <begin position="98"/>
        <end position="117"/>
    </location>
</feature>
<dbReference type="PANTHER" id="PTHR43357">
    <property type="entry name" value="INNER MEMBRANE ABC TRANSPORTER PERMEASE PROTEIN YDCV"/>
    <property type="match status" value="1"/>
</dbReference>
<keyword evidence="7 8" id="KW-0472">Membrane</keyword>
<comment type="caution">
    <text evidence="10">The sequence shown here is derived from an EMBL/GenBank/DDBJ whole genome shotgun (WGS) entry which is preliminary data.</text>
</comment>
<dbReference type="InterPro" id="IPR000515">
    <property type="entry name" value="MetI-like"/>
</dbReference>
<organism evidence="10 11">
    <name type="scientific">Pseudonocardia hierapolitana</name>
    <dbReference type="NCBI Taxonomy" id="1128676"/>
    <lineage>
        <taxon>Bacteria</taxon>
        <taxon>Bacillati</taxon>
        <taxon>Actinomycetota</taxon>
        <taxon>Actinomycetes</taxon>
        <taxon>Pseudonocardiales</taxon>
        <taxon>Pseudonocardiaceae</taxon>
        <taxon>Pseudonocardia</taxon>
    </lineage>
</organism>
<evidence type="ECO:0000256" key="2">
    <source>
        <dbReference type="ARBA" id="ARBA00022448"/>
    </source>
</evidence>
<dbReference type="PANTHER" id="PTHR43357:SF4">
    <property type="entry name" value="INNER MEMBRANE ABC TRANSPORTER PERMEASE PROTEIN YDCV"/>
    <property type="match status" value="1"/>
</dbReference>
<evidence type="ECO:0000259" key="9">
    <source>
        <dbReference type="PROSITE" id="PS50928"/>
    </source>
</evidence>
<dbReference type="Pfam" id="PF00528">
    <property type="entry name" value="BPD_transp_1"/>
    <property type="match status" value="1"/>
</dbReference>
<evidence type="ECO:0000256" key="5">
    <source>
        <dbReference type="ARBA" id="ARBA00022692"/>
    </source>
</evidence>
<dbReference type="Gene3D" id="1.10.3720.10">
    <property type="entry name" value="MetI-like"/>
    <property type="match status" value="1"/>
</dbReference>
<proteinExistence type="inferred from homology"/>
<evidence type="ECO:0000256" key="1">
    <source>
        <dbReference type="ARBA" id="ARBA00004429"/>
    </source>
</evidence>
<feature type="transmembrane region" description="Helical" evidence="8">
    <location>
        <begin position="129"/>
        <end position="152"/>
    </location>
</feature>
<evidence type="ECO:0000313" key="11">
    <source>
        <dbReference type="Proteomes" id="UP000321261"/>
    </source>
</evidence>
<dbReference type="GO" id="GO:0055085">
    <property type="term" value="P:transmembrane transport"/>
    <property type="evidence" value="ECO:0007669"/>
    <property type="project" value="InterPro"/>
</dbReference>
<comment type="subcellular location">
    <subcellularLocation>
        <location evidence="1">Cell inner membrane</location>
        <topology evidence="1">Multi-pass membrane protein</topology>
    </subcellularLocation>
    <subcellularLocation>
        <location evidence="8">Cell membrane</location>
        <topology evidence="8">Multi-pass membrane protein</topology>
    </subcellularLocation>
</comment>
<dbReference type="OrthoDB" id="9810794at2"/>
<keyword evidence="2 8" id="KW-0813">Transport</keyword>
<dbReference type="RefSeq" id="WP_147260477.1">
    <property type="nucleotide sequence ID" value="NZ_VIWU01000001.1"/>
</dbReference>
<dbReference type="AlphaFoldDB" id="A0A561T4P7"/>
<keyword evidence="6 8" id="KW-1133">Transmembrane helix</keyword>
<feature type="transmembrane region" description="Helical" evidence="8">
    <location>
        <begin position="60"/>
        <end position="86"/>
    </location>
</feature>
<feature type="transmembrane region" description="Helical" evidence="8">
    <location>
        <begin position="173"/>
        <end position="198"/>
    </location>
</feature>
<dbReference type="CDD" id="cd06261">
    <property type="entry name" value="TM_PBP2"/>
    <property type="match status" value="1"/>
</dbReference>
<dbReference type="Proteomes" id="UP000321261">
    <property type="component" value="Unassembled WGS sequence"/>
</dbReference>
<dbReference type="SUPFAM" id="SSF161098">
    <property type="entry name" value="MetI-like"/>
    <property type="match status" value="1"/>
</dbReference>
<keyword evidence="11" id="KW-1185">Reference proteome</keyword>
<feature type="transmembrane region" description="Helical" evidence="8">
    <location>
        <begin position="231"/>
        <end position="253"/>
    </location>
</feature>
<evidence type="ECO:0000313" key="10">
    <source>
        <dbReference type="EMBL" id="TWF82090.1"/>
    </source>
</evidence>
<evidence type="ECO:0000256" key="6">
    <source>
        <dbReference type="ARBA" id="ARBA00022989"/>
    </source>
</evidence>
<evidence type="ECO:0000256" key="3">
    <source>
        <dbReference type="ARBA" id="ARBA00022475"/>
    </source>
</evidence>